<feature type="domain" description="Peptidase S26" evidence="7">
    <location>
        <begin position="100"/>
        <end position="137"/>
    </location>
</feature>
<dbReference type="AlphaFoldDB" id="A0A8J4DX30"/>
<feature type="active site" evidence="5">
    <location>
        <position position="78"/>
    </location>
</feature>
<comment type="caution">
    <text evidence="8">The sequence shown here is derived from an EMBL/GenBank/DDBJ whole genome shotgun (WGS) entry which is preliminary data.</text>
</comment>
<comment type="similarity">
    <text evidence="2 6">Belongs to the peptidase S26 family.</text>
</comment>
<gene>
    <name evidence="8" type="ORF">Vau01_016460</name>
</gene>
<dbReference type="Proteomes" id="UP000612585">
    <property type="component" value="Unassembled WGS sequence"/>
</dbReference>
<keyword evidence="3 6" id="KW-0645">Protease</keyword>
<dbReference type="NCBIfam" id="TIGR02227">
    <property type="entry name" value="sigpep_I_bact"/>
    <property type="match status" value="1"/>
</dbReference>
<name>A0A8J4DX30_9ACTN</name>
<dbReference type="GO" id="GO:0004252">
    <property type="term" value="F:serine-type endopeptidase activity"/>
    <property type="evidence" value="ECO:0007669"/>
    <property type="project" value="InterPro"/>
</dbReference>
<protein>
    <recommendedName>
        <fullName evidence="6">Signal peptidase I</fullName>
        <ecNumber evidence="6">3.4.21.89</ecNumber>
    </recommendedName>
</protein>
<dbReference type="Pfam" id="PF10502">
    <property type="entry name" value="Peptidase_S26"/>
    <property type="match status" value="2"/>
</dbReference>
<dbReference type="EC" id="3.4.21.89" evidence="6"/>
<keyword evidence="4 6" id="KW-0378">Hydrolase</keyword>
<dbReference type="Gene3D" id="2.10.109.10">
    <property type="entry name" value="Umud Fragment, subunit A"/>
    <property type="match status" value="1"/>
</dbReference>
<dbReference type="PRINTS" id="PR00727">
    <property type="entry name" value="LEADERPTASE"/>
</dbReference>
<comment type="subcellular location">
    <subcellularLocation>
        <location evidence="1">Cell membrane</location>
        <topology evidence="1">Single-pass type II membrane protein</topology>
    </subcellularLocation>
    <subcellularLocation>
        <location evidence="6">Membrane</location>
        <topology evidence="6">Single-pass type II membrane protein</topology>
    </subcellularLocation>
</comment>
<dbReference type="EMBL" id="BOPG01000011">
    <property type="protein sequence ID" value="GIJ54130.1"/>
    <property type="molecule type" value="Genomic_DNA"/>
</dbReference>
<dbReference type="GO" id="GO:0006465">
    <property type="term" value="P:signal peptide processing"/>
    <property type="evidence" value="ECO:0007669"/>
    <property type="project" value="InterPro"/>
</dbReference>
<evidence type="ECO:0000313" key="9">
    <source>
        <dbReference type="Proteomes" id="UP000612585"/>
    </source>
</evidence>
<dbReference type="SUPFAM" id="SSF51306">
    <property type="entry name" value="LexA/Signal peptidase"/>
    <property type="match status" value="1"/>
</dbReference>
<evidence type="ECO:0000259" key="7">
    <source>
        <dbReference type="Pfam" id="PF10502"/>
    </source>
</evidence>
<dbReference type="PANTHER" id="PTHR43390">
    <property type="entry name" value="SIGNAL PEPTIDASE I"/>
    <property type="match status" value="1"/>
</dbReference>
<evidence type="ECO:0000313" key="8">
    <source>
        <dbReference type="EMBL" id="GIJ54130.1"/>
    </source>
</evidence>
<proteinExistence type="inferred from homology"/>
<dbReference type="InterPro" id="IPR019533">
    <property type="entry name" value="Peptidase_S26"/>
</dbReference>
<dbReference type="InterPro" id="IPR019756">
    <property type="entry name" value="Pept_S26A_signal_pept_1_Ser-AS"/>
</dbReference>
<dbReference type="CDD" id="cd06462">
    <property type="entry name" value="Peptidase_S24_S26"/>
    <property type="match status" value="1"/>
</dbReference>
<evidence type="ECO:0000256" key="5">
    <source>
        <dbReference type="PIRSR" id="PIRSR600223-1"/>
    </source>
</evidence>
<dbReference type="PANTHER" id="PTHR43390:SF1">
    <property type="entry name" value="CHLOROPLAST PROCESSING PEPTIDASE"/>
    <property type="match status" value="1"/>
</dbReference>
<feature type="active site" evidence="5">
    <location>
        <position position="33"/>
    </location>
</feature>
<evidence type="ECO:0000256" key="3">
    <source>
        <dbReference type="ARBA" id="ARBA00022670"/>
    </source>
</evidence>
<evidence type="ECO:0000256" key="2">
    <source>
        <dbReference type="ARBA" id="ARBA00009370"/>
    </source>
</evidence>
<evidence type="ECO:0000256" key="4">
    <source>
        <dbReference type="ARBA" id="ARBA00022801"/>
    </source>
</evidence>
<keyword evidence="9" id="KW-1185">Reference proteome</keyword>
<sequence>MMWLAGGLALTALAGTVAVLRRCYIVVRVHGTSMTPTLRDGDRVLVRRVQLARVGPGDMVVIKMPPPHTHGAPPWLVKRAVAVPGDPVPTDRFPILPATDRAVPPDRLVLLGDNPTASYDSRLNGYFAADKVLGVVVRTL</sequence>
<dbReference type="InterPro" id="IPR036286">
    <property type="entry name" value="LexA/Signal_pep-like_sf"/>
</dbReference>
<comment type="catalytic activity">
    <reaction evidence="6">
        <text>Cleavage of hydrophobic, N-terminal signal or leader sequences from secreted and periplasmic proteins.</text>
        <dbReference type="EC" id="3.4.21.89"/>
    </reaction>
</comment>
<dbReference type="InterPro" id="IPR000223">
    <property type="entry name" value="Pept_S26A_signal_pept_1"/>
</dbReference>
<evidence type="ECO:0000256" key="1">
    <source>
        <dbReference type="ARBA" id="ARBA00004401"/>
    </source>
</evidence>
<organism evidence="8 9">
    <name type="scientific">Virgisporangium aurantiacum</name>
    <dbReference type="NCBI Taxonomy" id="175570"/>
    <lineage>
        <taxon>Bacteria</taxon>
        <taxon>Bacillati</taxon>
        <taxon>Actinomycetota</taxon>
        <taxon>Actinomycetes</taxon>
        <taxon>Micromonosporales</taxon>
        <taxon>Micromonosporaceae</taxon>
        <taxon>Virgisporangium</taxon>
    </lineage>
</organism>
<feature type="domain" description="Peptidase S26" evidence="7">
    <location>
        <begin position="12"/>
        <end position="88"/>
    </location>
</feature>
<reference evidence="8" key="1">
    <citation type="submission" date="2021-01" db="EMBL/GenBank/DDBJ databases">
        <title>Whole genome shotgun sequence of Virgisporangium aurantiacum NBRC 16421.</title>
        <authorList>
            <person name="Komaki H."/>
            <person name="Tamura T."/>
        </authorList>
    </citation>
    <scope>NUCLEOTIDE SEQUENCE</scope>
    <source>
        <strain evidence="8">NBRC 16421</strain>
    </source>
</reference>
<dbReference type="GO" id="GO:0009003">
    <property type="term" value="F:signal peptidase activity"/>
    <property type="evidence" value="ECO:0007669"/>
    <property type="project" value="UniProtKB-EC"/>
</dbReference>
<evidence type="ECO:0000256" key="6">
    <source>
        <dbReference type="RuleBase" id="RU362042"/>
    </source>
</evidence>
<accession>A0A8J4DX30</accession>
<dbReference type="GO" id="GO:0005886">
    <property type="term" value="C:plasma membrane"/>
    <property type="evidence" value="ECO:0007669"/>
    <property type="project" value="UniProtKB-SubCell"/>
</dbReference>
<dbReference type="PROSITE" id="PS00501">
    <property type="entry name" value="SPASE_I_1"/>
    <property type="match status" value="1"/>
</dbReference>